<dbReference type="AlphaFoldDB" id="A0AA35W9G5"/>
<reference evidence="2" key="1">
    <citation type="submission" date="2023-03" db="EMBL/GenBank/DDBJ databases">
        <authorList>
            <person name="Steffen K."/>
            <person name="Cardenas P."/>
        </authorList>
    </citation>
    <scope>NUCLEOTIDE SEQUENCE</scope>
</reference>
<keyword evidence="3" id="KW-1185">Reference proteome</keyword>
<organism evidence="2 3">
    <name type="scientific">Geodia barretti</name>
    <name type="common">Barrett's horny sponge</name>
    <dbReference type="NCBI Taxonomy" id="519541"/>
    <lineage>
        <taxon>Eukaryota</taxon>
        <taxon>Metazoa</taxon>
        <taxon>Porifera</taxon>
        <taxon>Demospongiae</taxon>
        <taxon>Heteroscleromorpha</taxon>
        <taxon>Tetractinellida</taxon>
        <taxon>Astrophorina</taxon>
        <taxon>Geodiidae</taxon>
        <taxon>Geodia</taxon>
    </lineage>
</organism>
<evidence type="ECO:0000313" key="3">
    <source>
        <dbReference type="Proteomes" id="UP001174909"/>
    </source>
</evidence>
<dbReference type="Proteomes" id="UP001174909">
    <property type="component" value="Unassembled WGS sequence"/>
</dbReference>
<proteinExistence type="predicted"/>
<evidence type="ECO:0000313" key="2">
    <source>
        <dbReference type="EMBL" id="CAI8006670.1"/>
    </source>
</evidence>
<accession>A0AA35W9G5</accession>
<dbReference type="EMBL" id="CASHTH010000707">
    <property type="protein sequence ID" value="CAI8006670.1"/>
    <property type="molecule type" value="Genomic_DNA"/>
</dbReference>
<comment type="caution">
    <text evidence="2">The sequence shown here is derived from an EMBL/GenBank/DDBJ whole genome shotgun (WGS) entry which is preliminary data.</text>
</comment>
<feature type="region of interest" description="Disordered" evidence="1">
    <location>
        <begin position="72"/>
        <end position="96"/>
    </location>
</feature>
<protein>
    <submittedName>
        <fullName evidence="2">Uncharacterized protein</fullName>
    </submittedName>
</protein>
<gene>
    <name evidence="2" type="ORF">GBAR_LOCUS4842</name>
</gene>
<feature type="region of interest" description="Disordered" evidence="1">
    <location>
        <begin position="1"/>
        <end position="32"/>
    </location>
</feature>
<evidence type="ECO:0000256" key="1">
    <source>
        <dbReference type="SAM" id="MobiDB-lite"/>
    </source>
</evidence>
<name>A0AA35W9G5_GEOBA</name>
<sequence>MATENGESGDDLDGPTFTIGDPVPQSALHDHPRAAMDKGVSFDEMDYQSEPPFPLRWSSECFCCRSHALHLSQEAPAQKAQAPSSPPSQEAQLSRQ</sequence>